<evidence type="ECO:0000313" key="11">
    <source>
        <dbReference type="EMBL" id="AKU69250.1"/>
    </source>
</evidence>
<dbReference type="PANTHER" id="PTHR43053:SF3">
    <property type="entry name" value="ALPHA-GALACTOSIDASE C-RELATED"/>
    <property type="match status" value="1"/>
</dbReference>
<feature type="domain" description="Glycosyl hydrolase family 36 C-terminal" evidence="9">
    <location>
        <begin position="638"/>
        <end position="725"/>
    </location>
</feature>
<dbReference type="InterPro" id="IPR038417">
    <property type="entry name" value="Alpga-gal_N_sf"/>
</dbReference>
<evidence type="ECO:0000256" key="4">
    <source>
        <dbReference type="ARBA" id="ARBA00023295"/>
    </source>
</evidence>
<keyword evidence="4 5" id="KW-0326">Glycosidase</keyword>
<dbReference type="PIRSF" id="PIRSF005536">
    <property type="entry name" value="Agal"/>
    <property type="match status" value="1"/>
</dbReference>
<dbReference type="STRING" id="1236517.ADJ77_05440"/>
<dbReference type="Proteomes" id="UP000060345">
    <property type="component" value="Chromosome 1"/>
</dbReference>
<evidence type="ECO:0000259" key="9">
    <source>
        <dbReference type="Pfam" id="PF16874"/>
    </source>
</evidence>
<dbReference type="InterPro" id="IPR013780">
    <property type="entry name" value="Glyco_hydro_b"/>
</dbReference>
<dbReference type="FunFam" id="3.20.20.70:FF:000118">
    <property type="entry name" value="Alpha-galactosidase"/>
    <property type="match status" value="1"/>
</dbReference>
<feature type="binding site" evidence="7">
    <location>
        <begin position="357"/>
        <end position="358"/>
    </location>
    <ligand>
        <name>substrate</name>
    </ligand>
</feature>
<evidence type="ECO:0000256" key="1">
    <source>
        <dbReference type="ARBA" id="ARBA00001255"/>
    </source>
</evidence>
<feature type="binding site" evidence="7">
    <location>
        <position position="542"/>
    </location>
    <ligand>
        <name>substrate</name>
    </ligand>
</feature>
<comment type="catalytic activity">
    <reaction evidence="1 5">
        <text>Hydrolysis of terminal, non-reducing alpha-D-galactose residues in alpha-D-galactosides, including galactose oligosaccharides, galactomannans and galactolipids.</text>
        <dbReference type="EC" id="3.2.1.22"/>
    </reaction>
</comment>
<dbReference type="CDD" id="cd14791">
    <property type="entry name" value="GH36"/>
    <property type="match status" value="1"/>
</dbReference>
<gene>
    <name evidence="11" type="ORF">ADJ77_05440</name>
    <name evidence="12" type="ORF">J5A51_12525</name>
</gene>
<feature type="binding site" evidence="7">
    <location>
        <position position="190"/>
    </location>
    <ligand>
        <name>substrate</name>
    </ligand>
</feature>
<dbReference type="GO" id="GO:0004557">
    <property type="term" value="F:alpha-galactosidase activity"/>
    <property type="evidence" value="ECO:0007669"/>
    <property type="project" value="UniProtKB-UniRule"/>
</dbReference>
<dbReference type="Gene3D" id="2.70.98.60">
    <property type="entry name" value="alpha-galactosidase from lactobacil brevis"/>
    <property type="match status" value="1"/>
</dbReference>
<feature type="binding site" evidence="7">
    <location>
        <begin position="471"/>
        <end position="475"/>
    </location>
    <ligand>
        <name>substrate</name>
    </ligand>
</feature>
<dbReference type="EMBL" id="CP072370">
    <property type="protein sequence ID" value="QUB86880.1"/>
    <property type="molecule type" value="Genomic_DNA"/>
</dbReference>
<evidence type="ECO:0000313" key="13">
    <source>
        <dbReference type="Proteomes" id="UP000060345"/>
    </source>
</evidence>
<accession>A0A0K1NJP7</accession>
<feature type="binding site" evidence="7">
    <location>
        <position position="437"/>
    </location>
    <ligand>
        <name>substrate</name>
    </ligand>
</feature>
<dbReference type="InterPro" id="IPR031704">
    <property type="entry name" value="Glyco_hydro_36_N"/>
</dbReference>
<evidence type="ECO:0000256" key="6">
    <source>
        <dbReference type="PIRSR" id="PIRSR005536-1"/>
    </source>
</evidence>
<feature type="active site" description="Proton donor" evidence="6">
    <location>
        <position position="542"/>
    </location>
</feature>
<dbReference type="GO" id="GO:0016052">
    <property type="term" value="P:carbohydrate catabolic process"/>
    <property type="evidence" value="ECO:0007669"/>
    <property type="project" value="InterPro"/>
</dbReference>
<feature type="binding site" evidence="7">
    <location>
        <position position="520"/>
    </location>
    <ligand>
        <name>substrate</name>
    </ligand>
</feature>
<proteinExistence type="inferred from homology"/>
<dbReference type="Gene3D" id="2.60.40.1180">
    <property type="entry name" value="Golgi alpha-mannosidase II"/>
    <property type="match status" value="1"/>
</dbReference>
<dbReference type="Pfam" id="PF16875">
    <property type="entry name" value="Glyco_hydro_36N"/>
    <property type="match status" value="1"/>
</dbReference>
<dbReference type="InterPro" id="IPR050985">
    <property type="entry name" value="Alpha-glycosidase_related"/>
</dbReference>
<dbReference type="InterPro" id="IPR013785">
    <property type="entry name" value="Aldolase_TIM"/>
</dbReference>
<evidence type="ECO:0000259" key="10">
    <source>
        <dbReference type="Pfam" id="PF16875"/>
    </source>
</evidence>
<keyword evidence="8" id="KW-0732">Signal</keyword>
<dbReference type="Pfam" id="PF02065">
    <property type="entry name" value="Melibiase"/>
    <property type="match status" value="1"/>
</dbReference>
<evidence type="ECO:0000256" key="5">
    <source>
        <dbReference type="PIRNR" id="PIRNR005536"/>
    </source>
</evidence>
<dbReference type="eggNOG" id="COG3345">
    <property type="taxonomic scope" value="Bacteria"/>
</dbReference>
<evidence type="ECO:0000313" key="14">
    <source>
        <dbReference type="Proteomes" id="UP000682005"/>
    </source>
</evidence>
<evidence type="ECO:0000256" key="7">
    <source>
        <dbReference type="PIRSR" id="PIRSR005536-2"/>
    </source>
</evidence>
<keyword evidence="14" id="KW-1185">Reference proteome</keyword>
<dbReference type="Pfam" id="PF16874">
    <property type="entry name" value="Glyco_hydro_36C"/>
    <property type="match status" value="1"/>
</dbReference>
<evidence type="ECO:0000256" key="2">
    <source>
        <dbReference type="ARBA" id="ARBA00012755"/>
    </source>
</evidence>
<dbReference type="InterPro" id="IPR017853">
    <property type="entry name" value="GH"/>
</dbReference>
<dbReference type="EMBL" id="CP012074">
    <property type="protein sequence ID" value="AKU69250.1"/>
    <property type="molecule type" value="Genomic_DNA"/>
</dbReference>
<dbReference type="KEGG" id="pfus:ADJ77_05440"/>
<feature type="signal peptide" evidence="8">
    <location>
        <begin position="1"/>
        <end position="19"/>
    </location>
</feature>
<dbReference type="PANTHER" id="PTHR43053">
    <property type="entry name" value="GLYCOSIDASE FAMILY 31"/>
    <property type="match status" value="1"/>
</dbReference>
<dbReference type="AlphaFoldDB" id="A0A0K1NJP7"/>
<dbReference type="EC" id="3.2.1.22" evidence="2 5"/>
<feature type="domain" description="Glycosyl hydrolase family 36 N-terminal" evidence="10">
    <location>
        <begin position="43"/>
        <end position="278"/>
    </location>
</feature>
<dbReference type="SUPFAM" id="SSF51445">
    <property type="entry name" value="(Trans)glycosidases"/>
    <property type="match status" value="1"/>
</dbReference>
<reference evidence="11 13" key="1">
    <citation type="submission" date="2015-07" db="EMBL/GenBank/DDBJ databases">
        <authorList>
            <person name="Noorani M."/>
        </authorList>
    </citation>
    <scope>NUCLEOTIDE SEQUENCE [LARGE SCALE GENOMIC DNA]</scope>
    <source>
        <strain evidence="11 13">W1435</strain>
    </source>
</reference>
<reference evidence="12 14" key="2">
    <citation type="submission" date="2021-03" db="EMBL/GenBank/DDBJ databases">
        <title>Human Oral Microbial Genomes.</title>
        <authorList>
            <person name="Johnston C.D."/>
            <person name="Chen T."/>
            <person name="Dewhirst F.E."/>
        </authorList>
    </citation>
    <scope>NUCLEOTIDE SEQUENCE [LARGE SCALE GENOMIC DNA]</scope>
    <source>
        <strain evidence="12 14">W1435</strain>
    </source>
</reference>
<dbReference type="Proteomes" id="UP000682005">
    <property type="component" value="Chromosome 1"/>
</dbReference>
<evidence type="ECO:0000256" key="8">
    <source>
        <dbReference type="SAM" id="SignalP"/>
    </source>
</evidence>
<sequence length="729" mass="83783">MKKLLLLFVCTLLSLSIGAADKQSIRINTDNIDLILQVSPKNRLYQVYLGEKLNSTADFDHFNWNIYAGSDGAYGIRGREAYPGSGGEDMFEPALAITHADGNQTTYLYYKKSTQKAVPGGTETIIELADDKYAVQVTLHYVAYMKENVIKTWSEIKHNEKSSIILWRYASGMFYFNSSKYFLTNYHSDWAREGQPAVQQLQFGKKIVDTKLGTRAAEQSEPFFEIGFDQPAQENQGRVMLGTIGWTGNFSFTFEIDNVNCLRVIPAINSYASNYKLKAGENFKTPEFIFTLSENGTGQASRNLQNWARRYQLWNGEGNRMTLLNNWENTAFDFTQETLALLMKDAKELGVDMFLLDDGWFGNKYPRKDDRAGLGDWEPTRTKLPGGIPALTKATETAGVKFGLWIEPEMVNPKSELYEKHKNWVIELPNRETYYYRHQLVLDLSNPEVQDYVFSIVDRLMTENPSIVYFKWDCNSPITNIYSPYQKANQGNLYIEYVRGLYKVLDRIQAKYPKLEMMLCSGGGGRCDYQALKYYGEFWPSDDTDPYERLYIQYSMSKFFPSKALAAHVTNWNRRTSIKFRTDVASMCKLGFDLDLKTMKPEDYKFTQDAVTNWNRLKNVILDGELYRLISPYETHHMAVNYVSQDKKKAVLFAYDLHPRYSEPQQAVRLQGLDANRTYTVKEINLMPNTTSALHCNGQRYTGDYLMKVGLMVLSAYESASRVLELTAE</sequence>
<dbReference type="PRINTS" id="PR00743">
    <property type="entry name" value="GLHYDRLASE36"/>
</dbReference>
<dbReference type="RefSeq" id="WP_050696112.1">
    <property type="nucleotide sequence ID" value="NZ_CP012074.1"/>
</dbReference>
<feature type="active site" description="Nucleophile" evidence="6">
    <location>
        <position position="473"/>
    </location>
</feature>
<organism evidence="11 13">
    <name type="scientific">Prevotella fusca JCM 17724</name>
    <dbReference type="NCBI Taxonomy" id="1236517"/>
    <lineage>
        <taxon>Bacteria</taxon>
        <taxon>Pseudomonadati</taxon>
        <taxon>Bacteroidota</taxon>
        <taxon>Bacteroidia</taxon>
        <taxon>Bacteroidales</taxon>
        <taxon>Prevotellaceae</taxon>
        <taxon>Prevotella</taxon>
    </lineage>
</organism>
<comment type="similarity">
    <text evidence="5">Belongs to the glycosyl hydrolase.</text>
</comment>
<keyword evidence="3 5" id="KW-0378">Hydrolase</keyword>
<dbReference type="InterPro" id="IPR002252">
    <property type="entry name" value="Glyco_hydro_36"/>
</dbReference>
<dbReference type="InterPro" id="IPR031705">
    <property type="entry name" value="Glyco_hydro_36_C"/>
</dbReference>
<evidence type="ECO:0000313" key="12">
    <source>
        <dbReference type="EMBL" id="QUB86880.1"/>
    </source>
</evidence>
<name>A0A0K1NJP7_9BACT</name>
<feature type="chain" id="PRO_5044544520" description="Alpha-galactosidase" evidence="8">
    <location>
        <begin position="20"/>
        <end position="729"/>
    </location>
</feature>
<protein>
    <recommendedName>
        <fullName evidence="2 5">Alpha-galactosidase</fullName>
        <ecNumber evidence="2 5">3.2.1.22</ecNumber>
    </recommendedName>
</protein>
<dbReference type="Gene3D" id="3.20.20.70">
    <property type="entry name" value="Aldolase class I"/>
    <property type="match status" value="1"/>
</dbReference>
<evidence type="ECO:0000256" key="3">
    <source>
        <dbReference type="ARBA" id="ARBA00022801"/>
    </source>
</evidence>